<dbReference type="EMBL" id="LVHG01000058">
    <property type="protein sequence ID" value="OAK61056.1"/>
    <property type="molecule type" value="Genomic_DNA"/>
</dbReference>
<dbReference type="Proteomes" id="UP000077852">
    <property type="component" value="Unassembled WGS sequence"/>
</dbReference>
<protein>
    <recommendedName>
        <fullName evidence="2">histidine kinase</fullName>
        <ecNumber evidence="2">2.7.13.3</ecNumber>
    </recommendedName>
</protein>
<evidence type="ECO:0000256" key="7">
    <source>
        <dbReference type="SAM" id="Phobius"/>
    </source>
</evidence>
<keyword evidence="7" id="KW-1133">Transmembrane helix</keyword>
<gene>
    <name evidence="10" type="ORF">A3K87_22705</name>
</gene>
<dbReference type="InterPro" id="IPR011622">
    <property type="entry name" value="7TMR_DISM_rcpt_extracell_dom2"/>
</dbReference>
<organism evidence="10 11">
    <name type="scientific">Variovorax paradoxus</name>
    <dbReference type="NCBI Taxonomy" id="34073"/>
    <lineage>
        <taxon>Bacteria</taxon>
        <taxon>Pseudomonadati</taxon>
        <taxon>Pseudomonadota</taxon>
        <taxon>Betaproteobacteria</taxon>
        <taxon>Burkholderiales</taxon>
        <taxon>Comamonadaceae</taxon>
        <taxon>Variovorax</taxon>
    </lineage>
</organism>
<feature type="transmembrane region" description="Helical" evidence="7">
    <location>
        <begin position="284"/>
        <end position="306"/>
    </location>
</feature>
<feature type="domain" description="Histidine kinase" evidence="9">
    <location>
        <begin position="447"/>
        <end position="661"/>
    </location>
</feature>
<dbReference type="RefSeq" id="WP_081269568.1">
    <property type="nucleotide sequence ID" value="NZ_LVHG01000058.1"/>
</dbReference>
<sequence length="761" mass="83619">MAIRGITAALLLCAASWLAVPAHAATLRIVDAAALPLVLDEKVELLEDPGGMLSREDADASTRFQPGTHAQMRQGFRNSAFWLRLGVVNDTGTVQPLRLVLNATWLQHVDFHVQRGNGTAAAGAAWVHERAGVSVPLHGERDRVPTLSLDLRPGEQARLLVRVQSHSNLKFAPQLYTADGWRDAESSHALLDGLLIGGLLVLAVYSLTLWLISRNPLMASQSLGFTLVALYEATYRGHARLALWPDSIDWSYRAAGVIAGCSVLSLLLYLHVLSRRGPVRPPGLPVIAVLAASQVVAVLGTLLGPYAPFARLGNLTVLLLVIALTASSFVYMRRAGPGGKLAFPVMTIIMIGVCLRLTELSLPTHMLPGFDAYALGFPGMLVGLVALSSWTHHLSRQRQSAQRTLVLWQAEEQQRLRDEVALKTHALNAALEQAEHQAREQTRLMAYVSHDLRAPLATIIGHVRRLREEMPQPPQRLQAIERSATYQLSLIDDLLDYAKGELLPFSFELRPVRLQALIDDIAQYADTLAQRRNNAFELEVQGALPRTVLIDSKRFHQLLLNLLSNAAKFTQGGKIGLRVRARPRADSWRLQFEVWDSGSGIDLNEQAHIRQAFAQGAPSASGNGLGLVIARRIVQHMGGRLLLMSHPNLGTRVRFSVIVKDAPDEPRSVATQAPPQQPQSSRLRLRRPPTPVPTVAPLPAAVRAELEAFARDGRWTDLHEWADRLAAADSGHEALVDAVRQALDRLDFEHIRLLARATPKL</sequence>
<comment type="catalytic activity">
    <reaction evidence="1">
        <text>ATP + protein L-histidine = ADP + protein N-phospho-L-histidine.</text>
        <dbReference type="EC" id="2.7.13.3"/>
    </reaction>
</comment>
<dbReference type="Pfam" id="PF02518">
    <property type="entry name" value="HATPase_c"/>
    <property type="match status" value="1"/>
</dbReference>
<dbReference type="InterPro" id="IPR011623">
    <property type="entry name" value="7TMR_DISM_rcpt_extracell_dom1"/>
</dbReference>
<comment type="caution">
    <text evidence="10">The sequence shown here is derived from an EMBL/GenBank/DDBJ whole genome shotgun (WGS) entry which is preliminary data.</text>
</comment>
<dbReference type="InterPro" id="IPR036890">
    <property type="entry name" value="HATPase_C_sf"/>
</dbReference>
<accession>A0AA91I9J9</accession>
<evidence type="ECO:0000256" key="3">
    <source>
        <dbReference type="ARBA" id="ARBA00022553"/>
    </source>
</evidence>
<keyword evidence="4" id="KW-0808">Transferase</keyword>
<dbReference type="SUPFAM" id="SSF47384">
    <property type="entry name" value="Homodimeric domain of signal transducing histidine kinase"/>
    <property type="match status" value="1"/>
</dbReference>
<proteinExistence type="predicted"/>
<dbReference type="PROSITE" id="PS50109">
    <property type="entry name" value="HIS_KIN"/>
    <property type="match status" value="1"/>
</dbReference>
<dbReference type="Gene3D" id="1.10.287.130">
    <property type="match status" value="1"/>
</dbReference>
<evidence type="ECO:0000256" key="5">
    <source>
        <dbReference type="ARBA" id="ARBA00022777"/>
    </source>
</evidence>
<reference evidence="10 11" key="1">
    <citation type="submission" date="2016-03" db="EMBL/GenBank/DDBJ databases">
        <title>Genome sequence of Variovorax paradoxus KB5.</title>
        <authorList>
            <person name="Jeong H."/>
            <person name="Hong C.E."/>
            <person name="Jo S.H."/>
            <person name="Park J.M."/>
        </authorList>
    </citation>
    <scope>NUCLEOTIDE SEQUENCE [LARGE SCALE GENOMIC DNA]</scope>
    <source>
        <strain evidence="10 11">KB5</strain>
    </source>
</reference>
<dbReference type="Pfam" id="PF00512">
    <property type="entry name" value="HisKA"/>
    <property type="match status" value="1"/>
</dbReference>
<feature type="transmembrane region" description="Helical" evidence="7">
    <location>
        <begin position="312"/>
        <end position="332"/>
    </location>
</feature>
<dbReference type="PRINTS" id="PR00344">
    <property type="entry name" value="BCTRLSENSOR"/>
</dbReference>
<dbReference type="PANTHER" id="PTHR43047">
    <property type="entry name" value="TWO-COMPONENT HISTIDINE PROTEIN KINASE"/>
    <property type="match status" value="1"/>
</dbReference>
<evidence type="ECO:0000256" key="1">
    <source>
        <dbReference type="ARBA" id="ARBA00000085"/>
    </source>
</evidence>
<evidence type="ECO:0000256" key="4">
    <source>
        <dbReference type="ARBA" id="ARBA00022679"/>
    </source>
</evidence>
<feature type="region of interest" description="Disordered" evidence="6">
    <location>
        <begin position="664"/>
        <end position="696"/>
    </location>
</feature>
<keyword evidence="3" id="KW-0597">Phosphoprotein</keyword>
<dbReference type="SMART" id="SM00387">
    <property type="entry name" value="HATPase_c"/>
    <property type="match status" value="1"/>
</dbReference>
<dbReference type="Pfam" id="PF07695">
    <property type="entry name" value="7TMR-DISM_7TM"/>
    <property type="match status" value="1"/>
</dbReference>
<feature type="chain" id="PRO_5041672830" description="histidine kinase" evidence="8">
    <location>
        <begin position="25"/>
        <end position="761"/>
    </location>
</feature>
<feature type="signal peptide" evidence="8">
    <location>
        <begin position="1"/>
        <end position="24"/>
    </location>
</feature>
<keyword evidence="7" id="KW-0472">Membrane</keyword>
<dbReference type="EC" id="2.7.13.3" evidence="2"/>
<dbReference type="GO" id="GO:0009927">
    <property type="term" value="F:histidine phosphotransfer kinase activity"/>
    <property type="evidence" value="ECO:0007669"/>
    <property type="project" value="TreeGrafter"/>
</dbReference>
<dbReference type="Pfam" id="PF07696">
    <property type="entry name" value="7TMR-DISMED2"/>
    <property type="match status" value="1"/>
</dbReference>
<dbReference type="Gene3D" id="2.60.40.2380">
    <property type="match status" value="1"/>
</dbReference>
<evidence type="ECO:0000259" key="9">
    <source>
        <dbReference type="PROSITE" id="PS50109"/>
    </source>
</evidence>
<evidence type="ECO:0000313" key="11">
    <source>
        <dbReference type="Proteomes" id="UP000077852"/>
    </source>
</evidence>
<evidence type="ECO:0000313" key="10">
    <source>
        <dbReference type="EMBL" id="OAK61056.1"/>
    </source>
</evidence>
<dbReference type="CDD" id="cd00082">
    <property type="entry name" value="HisKA"/>
    <property type="match status" value="1"/>
</dbReference>
<dbReference type="InterPro" id="IPR004358">
    <property type="entry name" value="Sig_transdc_His_kin-like_C"/>
</dbReference>
<dbReference type="GO" id="GO:0000155">
    <property type="term" value="F:phosphorelay sensor kinase activity"/>
    <property type="evidence" value="ECO:0007669"/>
    <property type="project" value="InterPro"/>
</dbReference>
<feature type="transmembrane region" description="Helical" evidence="7">
    <location>
        <begin position="341"/>
        <end position="358"/>
    </location>
</feature>
<feature type="compositionally biased region" description="Low complexity" evidence="6">
    <location>
        <begin position="668"/>
        <end position="682"/>
    </location>
</feature>
<dbReference type="InterPro" id="IPR005467">
    <property type="entry name" value="His_kinase_dom"/>
</dbReference>
<evidence type="ECO:0000256" key="8">
    <source>
        <dbReference type="SAM" id="SignalP"/>
    </source>
</evidence>
<name>A0AA91I9J9_VARPD</name>
<dbReference type="SMART" id="SM00388">
    <property type="entry name" value="HisKA"/>
    <property type="match status" value="1"/>
</dbReference>
<evidence type="ECO:0000256" key="2">
    <source>
        <dbReference type="ARBA" id="ARBA00012438"/>
    </source>
</evidence>
<dbReference type="GO" id="GO:0005886">
    <property type="term" value="C:plasma membrane"/>
    <property type="evidence" value="ECO:0007669"/>
    <property type="project" value="TreeGrafter"/>
</dbReference>
<dbReference type="Gene3D" id="3.30.565.10">
    <property type="entry name" value="Histidine kinase-like ATPase, C-terminal domain"/>
    <property type="match status" value="1"/>
</dbReference>
<feature type="transmembrane region" description="Helical" evidence="7">
    <location>
        <begin position="370"/>
        <end position="390"/>
    </location>
</feature>
<dbReference type="PANTHER" id="PTHR43047:SF72">
    <property type="entry name" value="OSMOSENSING HISTIDINE PROTEIN KINASE SLN1"/>
    <property type="match status" value="1"/>
</dbReference>
<evidence type="ECO:0000256" key="6">
    <source>
        <dbReference type="SAM" id="MobiDB-lite"/>
    </source>
</evidence>
<keyword evidence="5" id="KW-0418">Kinase</keyword>
<feature type="transmembrane region" description="Helical" evidence="7">
    <location>
        <begin position="193"/>
        <end position="212"/>
    </location>
</feature>
<dbReference type="AlphaFoldDB" id="A0AA91I9J9"/>
<dbReference type="InterPro" id="IPR003661">
    <property type="entry name" value="HisK_dim/P_dom"/>
</dbReference>
<feature type="transmembrane region" description="Helical" evidence="7">
    <location>
        <begin position="250"/>
        <end position="272"/>
    </location>
</feature>
<dbReference type="InterPro" id="IPR036097">
    <property type="entry name" value="HisK_dim/P_sf"/>
</dbReference>
<keyword evidence="8" id="KW-0732">Signal</keyword>
<dbReference type="SUPFAM" id="SSF55874">
    <property type="entry name" value="ATPase domain of HSP90 chaperone/DNA topoisomerase II/histidine kinase"/>
    <property type="match status" value="1"/>
</dbReference>
<dbReference type="InterPro" id="IPR003594">
    <property type="entry name" value="HATPase_dom"/>
</dbReference>
<keyword evidence="7" id="KW-0812">Transmembrane</keyword>